<gene>
    <name evidence="2" type="ORF">NA56DRAFT_349943</name>
</gene>
<dbReference type="Proteomes" id="UP000235672">
    <property type="component" value="Unassembled WGS sequence"/>
</dbReference>
<reference evidence="2 3" key="1">
    <citation type="submission" date="2016-05" db="EMBL/GenBank/DDBJ databases">
        <title>A degradative enzymes factory behind the ericoid mycorrhizal symbiosis.</title>
        <authorList>
            <consortium name="DOE Joint Genome Institute"/>
            <person name="Martino E."/>
            <person name="Morin E."/>
            <person name="Grelet G."/>
            <person name="Kuo A."/>
            <person name="Kohler A."/>
            <person name="Daghino S."/>
            <person name="Barry K."/>
            <person name="Choi C."/>
            <person name="Cichocki N."/>
            <person name="Clum A."/>
            <person name="Copeland A."/>
            <person name="Hainaut M."/>
            <person name="Haridas S."/>
            <person name="Labutti K."/>
            <person name="Lindquist E."/>
            <person name="Lipzen A."/>
            <person name="Khouja H.-R."/>
            <person name="Murat C."/>
            <person name="Ohm R."/>
            <person name="Olson A."/>
            <person name="Spatafora J."/>
            <person name="Veneault-Fourrey C."/>
            <person name="Henrissat B."/>
            <person name="Grigoriev I."/>
            <person name="Martin F."/>
            <person name="Perotto S."/>
        </authorList>
    </citation>
    <scope>NUCLEOTIDE SEQUENCE [LARGE SCALE GENOMIC DNA]</scope>
    <source>
        <strain evidence="2 3">UAMH 7357</strain>
    </source>
</reference>
<feature type="transmembrane region" description="Helical" evidence="1">
    <location>
        <begin position="258"/>
        <end position="278"/>
    </location>
</feature>
<dbReference type="OrthoDB" id="5985073at2759"/>
<keyword evidence="1" id="KW-0472">Membrane</keyword>
<evidence type="ECO:0000256" key="1">
    <source>
        <dbReference type="SAM" id="Phobius"/>
    </source>
</evidence>
<dbReference type="AlphaFoldDB" id="A0A2J6PMM4"/>
<sequence length="373" mass="40793">MSLALMYMAPPVILRNTEQRWRCSRETQGWKEQTFRWGNRRDLAFPLTSKALQVFHQLRREGSRTDRHIADNDNTRVFNGGENFHRAGLNLVNGVVFAGFGGHCDQYNYTGWVVGVSTAGRLETAYATSGGANAPLEDATFNGGGGGCAVWMGGSAIASDQSGRIFFATGNGQKKDDSQNTPASGRILLDTLSEAVVNMGVNTTTGKLFQQDYFETYQLVASTSSGSAGAVGILQAILQAMLQEAGPVGYCLNVLKGIISAGCCARCLLGVLFLGVLFLDPRSLVLYLLLVGRFIPRSWILYLLLARRFVPGSSFRSWHCWLLGIAGSWALRVHGRCWLLALRVRGHCGFLGVAGSWALLARRRCSSWKPWEP</sequence>
<keyword evidence="1" id="KW-0812">Transmembrane</keyword>
<dbReference type="EMBL" id="KZ613514">
    <property type="protein sequence ID" value="PMD15274.1"/>
    <property type="molecule type" value="Genomic_DNA"/>
</dbReference>
<organism evidence="2 3">
    <name type="scientific">Hyaloscypha hepaticicola</name>
    <dbReference type="NCBI Taxonomy" id="2082293"/>
    <lineage>
        <taxon>Eukaryota</taxon>
        <taxon>Fungi</taxon>
        <taxon>Dikarya</taxon>
        <taxon>Ascomycota</taxon>
        <taxon>Pezizomycotina</taxon>
        <taxon>Leotiomycetes</taxon>
        <taxon>Helotiales</taxon>
        <taxon>Hyaloscyphaceae</taxon>
        <taxon>Hyaloscypha</taxon>
    </lineage>
</organism>
<evidence type="ECO:0000313" key="2">
    <source>
        <dbReference type="EMBL" id="PMD15274.1"/>
    </source>
</evidence>
<protein>
    <submittedName>
        <fullName evidence="2">Uncharacterized protein</fullName>
    </submittedName>
</protein>
<keyword evidence="3" id="KW-1185">Reference proteome</keyword>
<dbReference type="STRING" id="1745343.A0A2J6PMM4"/>
<evidence type="ECO:0000313" key="3">
    <source>
        <dbReference type="Proteomes" id="UP000235672"/>
    </source>
</evidence>
<accession>A0A2J6PMM4</accession>
<feature type="transmembrane region" description="Helical" evidence="1">
    <location>
        <begin position="284"/>
        <end position="305"/>
    </location>
</feature>
<proteinExistence type="predicted"/>
<name>A0A2J6PMM4_9HELO</name>
<keyword evidence="1" id="KW-1133">Transmembrane helix</keyword>